<dbReference type="Pfam" id="PF13205">
    <property type="entry name" value="Big_5"/>
    <property type="match status" value="4"/>
</dbReference>
<evidence type="ECO:0000256" key="2">
    <source>
        <dbReference type="SAM" id="MobiDB-lite"/>
    </source>
</evidence>
<feature type="region of interest" description="Disordered" evidence="2">
    <location>
        <begin position="26"/>
        <end position="64"/>
    </location>
</feature>
<evidence type="ECO:0000259" key="4">
    <source>
        <dbReference type="Pfam" id="PF13205"/>
    </source>
</evidence>
<evidence type="ECO:0000256" key="3">
    <source>
        <dbReference type="SAM" id="SignalP"/>
    </source>
</evidence>
<feature type="signal peptide" evidence="3">
    <location>
        <begin position="1"/>
        <end position="25"/>
    </location>
</feature>
<feature type="domain" description="SbsA Ig-like" evidence="4">
    <location>
        <begin position="406"/>
        <end position="503"/>
    </location>
</feature>
<dbReference type="AlphaFoldDB" id="A0A540WQN8"/>
<organism evidence="5 6">
    <name type="scientific">Myxococcus llanfairpwllgwyngyllgogerychwyrndrobwllllantysiliogogogochensis</name>
    <dbReference type="NCBI Taxonomy" id="2590453"/>
    <lineage>
        <taxon>Bacteria</taxon>
        <taxon>Pseudomonadati</taxon>
        <taxon>Myxococcota</taxon>
        <taxon>Myxococcia</taxon>
        <taxon>Myxococcales</taxon>
        <taxon>Cystobacterineae</taxon>
        <taxon>Myxococcaceae</taxon>
        <taxon>Myxococcus</taxon>
    </lineage>
</organism>
<feature type="domain" description="SbsA Ig-like" evidence="4">
    <location>
        <begin position="175"/>
        <end position="283"/>
    </location>
</feature>
<keyword evidence="6" id="KW-1185">Reference proteome</keyword>
<gene>
    <name evidence="5" type="ORF">FJV41_34850</name>
</gene>
<dbReference type="Gene3D" id="2.60.40.3710">
    <property type="match status" value="1"/>
</dbReference>
<reference evidence="5 6" key="1">
    <citation type="submission" date="2019-06" db="EMBL/GenBank/DDBJ databases">
        <authorList>
            <person name="Livingstone P."/>
            <person name="Whitworth D."/>
        </authorList>
    </citation>
    <scope>NUCLEOTIDE SEQUENCE [LARGE SCALE GENOMIC DNA]</scope>
    <source>
        <strain evidence="5 6">AM401</strain>
    </source>
</reference>
<feature type="compositionally biased region" description="Low complexity" evidence="2">
    <location>
        <begin position="26"/>
        <end position="53"/>
    </location>
</feature>
<dbReference type="Gene3D" id="2.60.40.1220">
    <property type="match status" value="2"/>
</dbReference>
<feature type="chain" id="PRO_5021756848" description="SbsA Ig-like domain-containing protein" evidence="3">
    <location>
        <begin position="26"/>
        <end position="1278"/>
    </location>
</feature>
<accession>A0A540WQN8</accession>
<proteinExistence type="predicted"/>
<dbReference type="InterPro" id="IPR032812">
    <property type="entry name" value="SbsA_Ig"/>
</dbReference>
<dbReference type="OrthoDB" id="6191336at2"/>
<comment type="caution">
    <text evidence="5">The sequence shown here is derived from an EMBL/GenBank/DDBJ whole genome shotgun (WGS) entry which is preliminary data.</text>
</comment>
<name>A0A540WQN8_9BACT</name>
<dbReference type="EMBL" id="VIFM01000196">
    <property type="protein sequence ID" value="TQF11320.1"/>
    <property type="molecule type" value="Genomic_DNA"/>
</dbReference>
<protein>
    <recommendedName>
        <fullName evidence="4">SbsA Ig-like domain-containing protein</fullName>
    </recommendedName>
</protein>
<dbReference type="InterPro" id="IPR014755">
    <property type="entry name" value="Cu-Rt/internalin_Ig-like"/>
</dbReference>
<feature type="domain" description="SbsA Ig-like" evidence="4">
    <location>
        <begin position="290"/>
        <end position="392"/>
    </location>
</feature>
<sequence length="1278" mass="135870">MTLKPSWMRWALVVLGLMVFTPACKDNTPNDNDPPDASGDPDAGGSDGGSSPTGDGGTGDGGSQPSESLGFIDYVLPALDAEAVPRNARVIVGFTEALDVSTVNEHVLTVSENGVSLQGTLTHDATTRTLTFTPARPFTADALVTAVVSSLLRSVTGKSLSVPHHSIFTVGLESDSSPPSVTATKPPLGVTDVPSTWPVYVLTFNEAMDPRTLTAESLQFEQLLGPNPASPLSGTYSYEAASRSLYFRVSPQPAPGARVTGTLSTKAKDLAGNPLVQPYTLTFVVASSRDTTSPRVQATLPEATSVGVAVRNAPIIVTFSEPLRPASITPDRLYLEELNADGTQVVGLVPGALRYDDARLQGVFTPAQPLKYQTRYRGHARSVEDIVGNRLVPFEGFGFVTELPPSPPQVLDATPAPDTRFVPLSGPLRVRFDRPLDRDSITPETVSVAGVTGVANYESSTNTVAFRQLSPFAPATNYTVTVRDVRTPQGASLASPFTYTFRTVAPGVRVSAGSPGQPGPAVFATGPLGTLAVWNENTGTGVQVRASLNRGSGFGASILVGEGRSMKESPQAAAWDQRFIVGWSTPSPNDDAVALFDGTAFTPVTPGIRGHLFGFGDNLYAYDSVSRSFRVRSGAQWLEVTRKNLGTSPTLVSNAGAVMLISGPDSFEDVTTIFDGVQWVHSSVVSSSVEEQYTLVGDSFGRAWTTSEGTWFSLFNRTTRAWGPAEFITSSQARNLRIASDGSTVTALFIRSDELTASVRVNGEWQSLVRLPDSGPLLLPVAVVSYQGNYVGLLSGSPSGLHSITQVGGSWTSVTRSVVATGMHAVLETRAVGNELLVLMKKNGPTSSQHEVWGTALTSQGWQPSVQLRGAESTPVVPHRVGDQVSVSYVAPGQLSVRGYQGGGQWGAARQMVTPPLVGGVREAVVHFAPDGQGAAAWEQFDGGVWSLFLAEYDGEVWHQPVRLGPVGSNVRVAVDGDRVVVAYLQPATTAGKVDIWAVSYAAGGMGTPVKLDSVTATAPDLVLVHGASGFMAAWGEWEIRSAQSVDGTTWSTPQLAAERTSTILRWRNTQLIPSGASFALSTKREDRELNILRMHTSGVWQPRVEPVLRTGIYDIVATDSAVMVMAPLSHEFRYMVHNGVAWSNENTVASSGDGQGLLAVSPSGIRMHTDLSWWRWTGTEWLKEATNVSRPYPSGSLRCDAKGCGLMTGPGFGESTDLGLSYASGTRSFWSGATPHQGPFPVQTWSVTWDFAGGTYRATWRQPVEPGVTALHASTEL</sequence>
<evidence type="ECO:0000313" key="5">
    <source>
        <dbReference type="EMBL" id="TQF11320.1"/>
    </source>
</evidence>
<evidence type="ECO:0000256" key="1">
    <source>
        <dbReference type="ARBA" id="ARBA00022729"/>
    </source>
</evidence>
<evidence type="ECO:0000313" key="6">
    <source>
        <dbReference type="Proteomes" id="UP000315369"/>
    </source>
</evidence>
<keyword evidence="1 3" id="KW-0732">Signal</keyword>
<dbReference type="Proteomes" id="UP000315369">
    <property type="component" value="Unassembled WGS sequence"/>
</dbReference>
<feature type="domain" description="SbsA Ig-like" evidence="4">
    <location>
        <begin position="75"/>
        <end position="169"/>
    </location>
</feature>